<accession>A0AAD3DQN6</accession>
<evidence type="ECO:0000313" key="3">
    <source>
        <dbReference type="Proteomes" id="UP001054857"/>
    </source>
</evidence>
<feature type="region of interest" description="Disordered" evidence="1">
    <location>
        <begin position="252"/>
        <end position="281"/>
    </location>
</feature>
<reference evidence="2 3" key="1">
    <citation type="journal article" date="2021" name="Sci. Rep.">
        <title>Genome sequencing of the multicellular alga Astrephomene provides insights into convergent evolution of germ-soma differentiation.</title>
        <authorList>
            <person name="Yamashita S."/>
            <person name="Yamamoto K."/>
            <person name="Matsuzaki R."/>
            <person name="Suzuki S."/>
            <person name="Yamaguchi H."/>
            <person name="Hirooka S."/>
            <person name="Minakuchi Y."/>
            <person name="Miyagishima S."/>
            <person name="Kawachi M."/>
            <person name="Toyoda A."/>
            <person name="Nozaki H."/>
        </authorList>
    </citation>
    <scope>NUCLEOTIDE SEQUENCE [LARGE SCALE GENOMIC DNA]</scope>
    <source>
        <strain evidence="2 3">NIES-4017</strain>
    </source>
</reference>
<evidence type="ECO:0000313" key="2">
    <source>
        <dbReference type="EMBL" id="GFR46275.1"/>
    </source>
</evidence>
<dbReference type="Proteomes" id="UP001054857">
    <property type="component" value="Unassembled WGS sequence"/>
</dbReference>
<keyword evidence="3" id="KW-1185">Reference proteome</keyword>
<feature type="compositionally biased region" description="Gly residues" evidence="1">
    <location>
        <begin position="267"/>
        <end position="281"/>
    </location>
</feature>
<name>A0AAD3DQN6_9CHLO</name>
<comment type="caution">
    <text evidence="2">The sequence shown here is derived from an EMBL/GenBank/DDBJ whole genome shotgun (WGS) entry which is preliminary data.</text>
</comment>
<dbReference type="AlphaFoldDB" id="A0AAD3DQN6"/>
<feature type="non-terminal residue" evidence="2">
    <location>
        <position position="281"/>
    </location>
</feature>
<proteinExistence type="predicted"/>
<dbReference type="EMBL" id="BMAR01000013">
    <property type="protein sequence ID" value="GFR46275.1"/>
    <property type="molecule type" value="Genomic_DNA"/>
</dbReference>
<feature type="non-terminal residue" evidence="2">
    <location>
        <position position="1"/>
    </location>
</feature>
<evidence type="ECO:0000256" key="1">
    <source>
        <dbReference type="SAM" id="MobiDB-lite"/>
    </source>
</evidence>
<organism evidence="2 3">
    <name type="scientific">Astrephomene gubernaculifera</name>
    <dbReference type="NCBI Taxonomy" id="47775"/>
    <lineage>
        <taxon>Eukaryota</taxon>
        <taxon>Viridiplantae</taxon>
        <taxon>Chlorophyta</taxon>
        <taxon>core chlorophytes</taxon>
        <taxon>Chlorophyceae</taxon>
        <taxon>CS clade</taxon>
        <taxon>Chlamydomonadales</taxon>
        <taxon>Astrephomenaceae</taxon>
        <taxon>Astrephomene</taxon>
    </lineage>
</organism>
<protein>
    <submittedName>
        <fullName evidence="2">Uncharacterized protein</fullName>
    </submittedName>
</protein>
<gene>
    <name evidence="2" type="ORF">Agub_g7829</name>
</gene>
<sequence length="281" mass="28778">VPLSDEALDAALRLLEELIALGSRLAPLLHSSTSPNTATATATTTASSASPAPSSGPASCSSSGELDGPGALLRLHAGWGLRPGLLRLLLGLLSHHGDSMQVLEGLLVVLVDFGPAVQQAIAAVPPAEAAAVAVRLSEVLQESRWYGNDCTTAEGAPSASYGVLQLQQGAWYLLAAALRGITAAVGDGVGTAEAGTANTAAWRAQWRCLGRVLKGLPDLPRPEGCGGYVRACCTAGVRVAELLQLRFDGAAVEREPERHQQRQEQQQGGGRLGGRAAGAGS</sequence>
<feature type="compositionally biased region" description="Basic and acidic residues" evidence="1">
    <location>
        <begin position="252"/>
        <end position="262"/>
    </location>
</feature>
<feature type="region of interest" description="Disordered" evidence="1">
    <location>
        <begin position="32"/>
        <end position="63"/>
    </location>
</feature>